<sequence>MFVLSRGAPEDLRRPWGGVLAFVRKHIPATLNKELSSTDIMVLNVGPLILYNAYILPENSTSWTEFADKHPYDMLWQSLAAASVLNKPILILTDMNARTASRQMYGSLARSSQDTSNVSSRGSSFLKMGNDLELIILNGVQSMGPTSSQCTSFQPRGSSVIDYAIVNAQMLELVKGFAIGKHEPTWSDHAPTCSKTCLEPAS</sequence>
<dbReference type="AlphaFoldDB" id="A0A6A4GBY5"/>
<dbReference type="EMBL" id="ML770856">
    <property type="protein sequence ID" value="KAE9382918.1"/>
    <property type="molecule type" value="Genomic_DNA"/>
</dbReference>
<dbReference type="Gene3D" id="3.60.10.10">
    <property type="entry name" value="Endonuclease/exonuclease/phosphatase"/>
    <property type="match status" value="1"/>
</dbReference>
<dbReference type="GO" id="GO:0003824">
    <property type="term" value="F:catalytic activity"/>
    <property type="evidence" value="ECO:0007669"/>
    <property type="project" value="InterPro"/>
</dbReference>
<dbReference type="Proteomes" id="UP000799118">
    <property type="component" value="Unassembled WGS sequence"/>
</dbReference>
<evidence type="ECO:0000313" key="2">
    <source>
        <dbReference type="EMBL" id="KAE9382918.1"/>
    </source>
</evidence>
<name>A0A6A4GBY5_9AGAR</name>
<feature type="domain" description="Endonuclease/exonuclease/phosphatase" evidence="1">
    <location>
        <begin position="76"/>
        <end position="192"/>
    </location>
</feature>
<organism evidence="2 3">
    <name type="scientific">Gymnopus androsaceus JB14</name>
    <dbReference type="NCBI Taxonomy" id="1447944"/>
    <lineage>
        <taxon>Eukaryota</taxon>
        <taxon>Fungi</taxon>
        <taxon>Dikarya</taxon>
        <taxon>Basidiomycota</taxon>
        <taxon>Agaricomycotina</taxon>
        <taxon>Agaricomycetes</taxon>
        <taxon>Agaricomycetidae</taxon>
        <taxon>Agaricales</taxon>
        <taxon>Marasmiineae</taxon>
        <taxon>Omphalotaceae</taxon>
        <taxon>Gymnopus</taxon>
    </lineage>
</organism>
<evidence type="ECO:0000259" key="1">
    <source>
        <dbReference type="Pfam" id="PF14529"/>
    </source>
</evidence>
<reference evidence="2" key="1">
    <citation type="journal article" date="2019" name="Environ. Microbiol.">
        <title>Fungal ecological strategies reflected in gene transcription - a case study of two litter decomposers.</title>
        <authorList>
            <person name="Barbi F."/>
            <person name="Kohler A."/>
            <person name="Barry K."/>
            <person name="Baskaran P."/>
            <person name="Daum C."/>
            <person name="Fauchery L."/>
            <person name="Ihrmark K."/>
            <person name="Kuo A."/>
            <person name="LaButti K."/>
            <person name="Lipzen A."/>
            <person name="Morin E."/>
            <person name="Grigoriev I.V."/>
            <person name="Henrissat B."/>
            <person name="Lindahl B."/>
            <person name="Martin F."/>
        </authorList>
    </citation>
    <scope>NUCLEOTIDE SEQUENCE</scope>
    <source>
        <strain evidence="2">JB14</strain>
    </source>
</reference>
<dbReference type="Pfam" id="PF14529">
    <property type="entry name" value="Exo_endo_phos_2"/>
    <property type="match status" value="1"/>
</dbReference>
<protein>
    <recommendedName>
        <fullName evidence="1">Endonuclease/exonuclease/phosphatase domain-containing protein</fullName>
    </recommendedName>
</protein>
<dbReference type="InterPro" id="IPR005135">
    <property type="entry name" value="Endo/exonuclease/phosphatase"/>
</dbReference>
<accession>A0A6A4GBY5</accession>
<dbReference type="InterPro" id="IPR036691">
    <property type="entry name" value="Endo/exonu/phosph_ase_sf"/>
</dbReference>
<gene>
    <name evidence="2" type="ORF">BT96DRAFT_1009875</name>
</gene>
<dbReference type="OrthoDB" id="3041680at2759"/>
<proteinExistence type="predicted"/>
<dbReference type="SUPFAM" id="SSF56219">
    <property type="entry name" value="DNase I-like"/>
    <property type="match status" value="1"/>
</dbReference>
<keyword evidence="3" id="KW-1185">Reference proteome</keyword>
<evidence type="ECO:0000313" key="3">
    <source>
        <dbReference type="Proteomes" id="UP000799118"/>
    </source>
</evidence>